<dbReference type="EMBL" id="SOZI01000110">
    <property type="protein sequence ID" value="TNY19057.1"/>
    <property type="molecule type" value="Genomic_DNA"/>
</dbReference>
<feature type="chain" id="PRO_5022933950" evidence="2">
    <location>
        <begin position="17"/>
        <end position="136"/>
    </location>
</feature>
<protein>
    <submittedName>
        <fullName evidence="3">Uncharacterized protein</fullName>
    </submittedName>
</protein>
<keyword evidence="2" id="KW-0732">Signal</keyword>
<evidence type="ECO:0000313" key="3">
    <source>
        <dbReference type="EMBL" id="TNY19057.1"/>
    </source>
</evidence>
<feature type="signal peptide" evidence="2">
    <location>
        <begin position="1"/>
        <end position="16"/>
    </location>
</feature>
<dbReference type="Proteomes" id="UP000311382">
    <property type="component" value="Unassembled WGS sequence"/>
</dbReference>
<feature type="compositionally biased region" description="Pro residues" evidence="1">
    <location>
        <begin position="53"/>
        <end position="62"/>
    </location>
</feature>
<reference evidence="3 4" key="1">
    <citation type="submission" date="2019-03" db="EMBL/GenBank/DDBJ databases">
        <title>Rhodosporidium diobovatum UCD-FST 08-225 genome sequencing, assembly, and annotation.</title>
        <authorList>
            <person name="Fakankun I.U."/>
            <person name="Fristensky B."/>
            <person name="Levin D.B."/>
        </authorList>
    </citation>
    <scope>NUCLEOTIDE SEQUENCE [LARGE SCALE GENOMIC DNA]</scope>
    <source>
        <strain evidence="3 4">UCD-FST 08-225</strain>
    </source>
</reference>
<feature type="region of interest" description="Disordered" evidence="1">
    <location>
        <begin position="30"/>
        <end position="136"/>
    </location>
</feature>
<name>A0A5C5FQA2_9BASI</name>
<feature type="compositionally biased region" description="Pro residues" evidence="1">
    <location>
        <begin position="98"/>
        <end position="115"/>
    </location>
</feature>
<dbReference type="AlphaFoldDB" id="A0A5C5FQA2"/>
<organism evidence="3 4">
    <name type="scientific">Rhodotorula diobovata</name>
    <dbReference type="NCBI Taxonomy" id="5288"/>
    <lineage>
        <taxon>Eukaryota</taxon>
        <taxon>Fungi</taxon>
        <taxon>Dikarya</taxon>
        <taxon>Basidiomycota</taxon>
        <taxon>Pucciniomycotina</taxon>
        <taxon>Microbotryomycetes</taxon>
        <taxon>Sporidiobolales</taxon>
        <taxon>Sporidiobolaceae</taxon>
        <taxon>Rhodotorula</taxon>
    </lineage>
</organism>
<comment type="caution">
    <text evidence="3">The sequence shown here is derived from an EMBL/GenBank/DDBJ whole genome shotgun (WGS) entry which is preliminary data.</text>
</comment>
<gene>
    <name evidence="3" type="ORF">DMC30DRAFT_401446</name>
</gene>
<proteinExistence type="predicted"/>
<keyword evidence="4" id="KW-1185">Reference proteome</keyword>
<feature type="compositionally biased region" description="Low complexity" evidence="1">
    <location>
        <begin position="75"/>
        <end position="93"/>
    </location>
</feature>
<evidence type="ECO:0000256" key="2">
    <source>
        <dbReference type="SAM" id="SignalP"/>
    </source>
</evidence>
<evidence type="ECO:0000313" key="4">
    <source>
        <dbReference type="Proteomes" id="UP000311382"/>
    </source>
</evidence>
<evidence type="ECO:0000256" key="1">
    <source>
        <dbReference type="SAM" id="MobiDB-lite"/>
    </source>
</evidence>
<accession>A0A5C5FQA2</accession>
<sequence>MGILFKLVASSAAVAGAGLYLAPDLVQHRIPASAPSSPSPRPADPDQLRSRVSPPPPFPVPPSRNAHPDPVLLSTPLPGAALALRRPAATGPPRAHKVPPPGRGRPRAPARPPRPLARRRRHPRPPPDPPRLGTRR</sequence>